<keyword evidence="3 6" id="KW-0597">Phosphoprotein</keyword>
<sequence>MSVQEPPSHASPAEPEPGPPLAVLGDIEVRHQQLIEALAEGVVFQDARDRVLDCNDAACRILGLSRAQLLGVDSMDPRWNAIAADGQAFDFSQHPSVIAQRTGQPVREVLMGVNRPDGRRVWISINSQPLIAPGAQTPHATVTSFVDVTARIEAEQALQQLNHELEARVEQRTAELAQALAAAEQANRAKSEFLSRMSHELRTPLNAILGFAQVLRLRLQPAPAGVDQQLAHIESAGWHLLELINDVLDLSRIEAGAMVVSRDAVPLAPLLASCVQLVHGVAQSARVEVQLTPVPPQAAALADATRLRQVLVNLLSNACKYNRPGGTVQLSVLHVGADVLLRVTDTGAGMTAAQMAALFQPFNRLGAEQGPVEGTGIGLVIARRLVELMQGSLAVESVLGTGSTFTVRLPAAELADPRPLETGELVHPQPPGQTGHYRVLYVEDNPANVQLLAEVMRLRPAVHLESVGDAETALQRLQDRTPGMVIVDIALPGMDGYALCSRLRQMPVLQNAPIAGLSANAMERDRDLGMQAGFDRYFTKPLDVAAFLRWLDEVMAAAPSR</sequence>
<keyword evidence="4" id="KW-0808">Transferase</keyword>
<dbReference type="Pfam" id="PF02518">
    <property type="entry name" value="HATPase_c"/>
    <property type="match status" value="1"/>
</dbReference>
<evidence type="ECO:0000259" key="9">
    <source>
        <dbReference type="PROSITE" id="PS50109"/>
    </source>
</evidence>
<dbReference type="SUPFAM" id="SSF55874">
    <property type="entry name" value="ATPase domain of HSP90 chaperone/DNA topoisomerase II/histidine kinase"/>
    <property type="match status" value="1"/>
</dbReference>
<keyword evidence="13" id="KW-0067">ATP-binding</keyword>
<comment type="caution">
    <text evidence="13">The sequence shown here is derived from an EMBL/GenBank/DDBJ whole genome shotgun (WGS) entry which is preliminary data.</text>
</comment>
<evidence type="ECO:0000256" key="4">
    <source>
        <dbReference type="ARBA" id="ARBA00022679"/>
    </source>
</evidence>
<dbReference type="SMART" id="SM00387">
    <property type="entry name" value="HATPase_c"/>
    <property type="match status" value="1"/>
</dbReference>
<dbReference type="CDD" id="cd00130">
    <property type="entry name" value="PAS"/>
    <property type="match status" value="1"/>
</dbReference>
<protein>
    <recommendedName>
        <fullName evidence="2">histidine kinase</fullName>
        <ecNumber evidence="2">2.7.13.3</ecNumber>
    </recommendedName>
</protein>
<feature type="modified residue" description="4-aspartylphosphate" evidence="6">
    <location>
        <position position="488"/>
    </location>
</feature>
<dbReference type="Gene3D" id="3.30.450.20">
    <property type="entry name" value="PAS domain"/>
    <property type="match status" value="1"/>
</dbReference>
<feature type="domain" description="PAS" evidence="11">
    <location>
        <begin position="27"/>
        <end position="71"/>
    </location>
</feature>
<gene>
    <name evidence="13" type="ORF">ACFOEN_12910</name>
</gene>
<dbReference type="InterPro" id="IPR000014">
    <property type="entry name" value="PAS"/>
</dbReference>
<dbReference type="SMART" id="SM00388">
    <property type="entry name" value="HisKA"/>
    <property type="match status" value="1"/>
</dbReference>
<evidence type="ECO:0000256" key="8">
    <source>
        <dbReference type="SAM" id="MobiDB-lite"/>
    </source>
</evidence>
<dbReference type="InterPro" id="IPR005467">
    <property type="entry name" value="His_kinase_dom"/>
</dbReference>
<evidence type="ECO:0000256" key="1">
    <source>
        <dbReference type="ARBA" id="ARBA00000085"/>
    </source>
</evidence>
<dbReference type="InterPro" id="IPR004358">
    <property type="entry name" value="Sig_transdc_His_kin-like_C"/>
</dbReference>
<dbReference type="InterPro" id="IPR036097">
    <property type="entry name" value="HisK_dim/P_sf"/>
</dbReference>
<organism evidence="13 14">
    <name type="scientific">Piscinibacterium candidicorallinum</name>
    <dbReference type="NCBI Taxonomy" id="1793872"/>
    <lineage>
        <taxon>Bacteria</taxon>
        <taxon>Pseudomonadati</taxon>
        <taxon>Pseudomonadota</taxon>
        <taxon>Betaproteobacteria</taxon>
        <taxon>Burkholderiales</taxon>
        <taxon>Piscinibacterium</taxon>
    </lineage>
</organism>
<proteinExistence type="predicted"/>
<feature type="domain" description="PAC" evidence="12">
    <location>
        <begin position="107"/>
        <end position="160"/>
    </location>
</feature>
<dbReference type="InterPro" id="IPR013767">
    <property type="entry name" value="PAS_fold"/>
</dbReference>
<dbReference type="SMART" id="SM00448">
    <property type="entry name" value="REC"/>
    <property type="match status" value="1"/>
</dbReference>
<dbReference type="RefSeq" id="WP_377304567.1">
    <property type="nucleotide sequence ID" value="NZ_CP180191.1"/>
</dbReference>
<comment type="catalytic activity">
    <reaction evidence="1">
        <text>ATP + protein L-histidine = ADP + protein N-phospho-L-histidine.</text>
        <dbReference type="EC" id="2.7.13.3"/>
    </reaction>
</comment>
<dbReference type="SMART" id="SM00091">
    <property type="entry name" value="PAS"/>
    <property type="match status" value="1"/>
</dbReference>
<dbReference type="GO" id="GO:0005524">
    <property type="term" value="F:ATP binding"/>
    <property type="evidence" value="ECO:0007669"/>
    <property type="project" value="UniProtKB-KW"/>
</dbReference>
<dbReference type="InterPro" id="IPR003661">
    <property type="entry name" value="HisK_dim/P_dom"/>
</dbReference>
<dbReference type="InterPro" id="IPR003594">
    <property type="entry name" value="HATPase_dom"/>
</dbReference>
<accession>A0ABV7H7V7</accession>
<dbReference type="PANTHER" id="PTHR43047">
    <property type="entry name" value="TWO-COMPONENT HISTIDINE PROTEIN KINASE"/>
    <property type="match status" value="1"/>
</dbReference>
<evidence type="ECO:0000259" key="11">
    <source>
        <dbReference type="PROSITE" id="PS50112"/>
    </source>
</evidence>
<evidence type="ECO:0000256" key="2">
    <source>
        <dbReference type="ARBA" id="ARBA00012438"/>
    </source>
</evidence>
<keyword evidence="5" id="KW-0418">Kinase</keyword>
<dbReference type="PROSITE" id="PS50110">
    <property type="entry name" value="RESPONSE_REGULATORY"/>
    <property type="match status" value="1"/>
</dbReference>
<dbReference type="SUPFAM" id="SSF55785">
    <property type="entry name" value="PYP-like sensor domain (PAS domain)"/>
    <property type="match status" value="1"/>
</dbReference>
<keyword evidence="14" id="KW-1185">Reference proteome</keyword>
<evidence type="ECO:0000259" key="10">
    <source>
        <dbReference type="PROSITE" id="PS50110"/>
    </source>
</evidence>
<evidence type="ECO:0000256" key="6">
    <source>
        <dbReference type="PROSITE-ProRule" id="PRU00169"/>
    </source>
</evidence>
<dbReference type="Pfam" id="PF00989">
    <property type="entry name" value="PAS"/>
    <property type="match status" value="1"/>
</dbReference>
<dbReference type="SUPFAM" id="SSF52172">
    <property type="entry name" value="CheY-like"/>
    <property type="match status" value="1"/>
</dbReference>
<dbReference type="Gene3D" id="3.40.50.2300">
    <property type="match status" value="1"/>
</dbReference>
<dbReference type="PROSITE" id="PS50112">
    <property type="entry name" value="PAS"/>
    <property type="match status" value="1"/>
</dbReference>
<evidence type="ECO:0000313" key="13">
    <source>
        <dbReference type="EMBL" id="MFC3148525.1"/>
    </source>
</evidence>
<feature type="domain" description="Response regulatory" evidence="10">
    <location>
        <begin position="438"/>
        <end position="555"/>
    </location>
</feature>
<dbReference type="EC" id="2.7.13.3" evidence="2"/>
<feature type="coiled-coil region" evidence="7">
    <location>
        <begin position="151"/>
        <end position="189"/>
    </location>
</feature>
<dbReference type="InterPro" id="IPR011006">
    <property type="entry name" value="CheY-like_superfamily"/>
</dbReference>
<dbReference type="PANTHER" id="PTHR43047:SF72">
    <property type="entry name" value="OSMOSENSING HISTIDINE PROTEIN KINASE SLN1"/>
    <property type="match status" value="1"/>
</dbReference>
<evidence type="ECO:0000259" key="12">
    <source>
        <dbReference type="PROSITE" id="PS50113"/>
    </source>
</evidence>
<dbReference type="Gene3D" id="1.10.287.130">
    <property type="match status" value="1"/>
</dbReference>
<dbReference type="Gene3D" id="3.30.565.10">
    <property type="entry name" value="Histidine kinase-like ATPase, C-terminal domain"/>
    <property type="match status" value="1"/>
</dbReference>
<keyword evidence="7" id="KW-0175">Coiled coil</keyword>
<evidence type="ECO:0000256" key="7">
    <source>
        <dbReference type="SAM" id="Coils"/>
    </source>
</evidence>
<dbReference type="PRINTS" id="PR00344">
    <property type="entry name" value="BCTRLSENSOR"/>
</dbReference>
<evidence type="ECO:0000256" key="3">
    <source>
        <dbReference type="ARBA" id="ARBA00022553"/>
    </source>
</evidence>
<dbReference type="EMBL" id="JBHRTI010000007">
    <property type="protein sequence ID" value="MFC3148525.1"/>
    <property type="molecule type" value="Genomic_DNA"/>
</dbReference>
<dbReference type="PROSITE" id="PS50113">
    <property type="entry name" value="PAC"/>
    <property type="match status" value="1"/>
</dbReference>
<evidence type="ECO:0000256" key="5">
    <source>
        <dbReference type="ARBA" id="ARBA00022777"/>
    </source>
</evidence>
<dbReference type="CDD" id="cd00082">
    <property type="entry name" value="HisKA"/>
    <property type="match status" value="1"/>
</dbReference>
<dbReference type="Pfam" id="PF00512">
    <property type="entry name" value="HisKA"/>
    <property type="match status" value="1"/>
</dbReference>
<reference evidence="14" key="1">
    <citation type="journal article" date="2019" name="Int. J. Syst. Evol. Microbiol.">
        <title>The Global Catalogue of Microorganisms (GCM) 10K type strain sequencing project: providing services to taxonomists for standard genome sequencing and annotation.</title>
        <authorList>
            <consortium name="The Broad Institute Genomics Platform"/>
            <consortium name="The Broad Institute Genome Sequencing Center for Infectious Disease"/>
            <person name="Wu L."/>
            <person name="Ma J."/>
        </authorList>
    </citation>
    <scope>NUCLEOTIDE SEQUENCE [LARGE SCALE GENOMIC DNA]</scope>
    <source>
        <strain evidence="14">KCTC 52168</strain>
    </source>
</reference>
<keyword evidence="13" id="KW-0547">Nucleotide-binding</keyword>
<dbReference type="InterPro" id="IPR001789">
    <property type="entry name" value="Sig_transdc_resp-reg_receiver"/>
</dbReference>
<feature type="compositionally biased region" description="Low complexity" evidence="8">
    <location>
        <begin position="1"/>
        <end position="13"/>
    </location>
</feature>
<evidence type="ECO:0000313" key="14">
    <source>
        <dbReference type="Proteomes" id="UP001595556"/>
    </source>
</evidence>
<dbReference type="InterPro" id="IPR035965">
    <property type="entry name" value="PAS-like_dom_sf"/>
</dbReference>
<dbReference type="Proteomes" id="UP001595556">
    <property type="component" value="Unassembled WGS sequence"/>
</dbReference>
<dbReference type="InterPro" id="IPR000700">
    <property type="entry name" value="PAS-assoc_C"/>
</dbReference>
<dbReference type="InterPro" id="IPR036890">
    <property type="entry name" value="HATPase_C_sf"/>
</dbReference>
<dbReference type="SUPFAM" id="SSF47384">
    <property type="entry name" value="Homodimeric domain of signal transducing histidine kinase"/>
    <property type="match status" value="1"/>
</dbReference>
<feature type="domain" description="Histidine kinase" evidence="9">
    <location>
        <begin position="196"/>
        <end position="413"/>
    </location>
</feature>
<name>A0ABV7H7V7_9BURK</name>
<dbReference type="Pfam" id="PF00072">
    <property type="entry name" value="Response_reg"/>
    <property type="match status" value="1"/>
</dbReference>
<feature type="region of interest" description="Disordered" evidence="8">
    <location>
        <begin position="1"/>
        <end position="22"/>
    </location>
</feature>
<dbReference type="PROSITE" id="PS50109">
    <property type="entry name" value="HIS_KIN"/>
    <property type="match status" value="1"/>
</dbReference>
<dbReference type="NCBIfam" id="TIGR00229">
    <property type="entry name" value="sensory_box"/>
    <property type="match status" value="1"/>
</dbReference>